<reference evidence="1" key="2">
    <citation type="journal article" date="2014" name="PLoS ONE">
        <title>Recombinations in Staphylococcal Cassette Chromosome mec Elements Compromise the Molecular Detection of Methicillin Resistance in Staphylococcus aureus.</title>
        <authorList>
            <person name="Hill-Cawthorne G.A."/>
            <person name="Hudson L.O."/>
            <person name="El Ghany M.F."/>
            <person name="Piepenburg O."/>
            <person name="Nair M."/>
            <person name="Dodgson A."/>
            <person name="Forrest M.S."/>
            <person name="Clark T.G."/>
            <person name="Pain A."/>
        </authorList>
    </citation>
    <scope>NUCLEOTIDE SEQUENCE</scope>
    <source>
        <strain evidence="1">CMFT535</strain>
    </source>
</reference>
<dbReference type="EMBL" id="HF569115">
    <property type="protein sequence ID" value="CCP89972.1"/>
    <property type="molecule type" value="Genomic_DNA"/>
</dbReference>
<reference evidence="1" key="1">
    <citation type="submission" date="2012-12" db="EMBL/GenBank/DDBJ databases">
        <authorList>
            <person name="Hill-Cawthorne G."/>
        </authorList>
    </citation>
    <scope>NUCLEOTIDE SEQUENCE</scope>
    <source>
        <strain evidence="1">CMFT535</strain>
    </source>
</reference>
<evidence type="ECO:0000313" key="1">
    <source>
        <dbReference type="EMBL" id="CCP89972.1"/>
    </source>
</evidence>
<dbReference type="AlphaFoldDB" id="M1XIG8"/>
<proteinExistence type="predicted"/>
<dbReference type="InterPro" id="IPR012441">
    <property type="entry name" value="DUF1643"/>
</dbReference>
<protein>
    <submittedName>
        <fullName evidence="1">SCCmec staphylococcal cassette region, isolate CMFT535</fullName>
    </submittedName>
</protein>
<accession>M1XIG8</accession>
<sequence>MRIYSQSHMNKNNPHTNWNITIQTMKKIKMHYLRKSTSFVKMTWILKEVTMMNTIKSTIHTEAIFSDDEQHRYLLKKTWDEKKAACTVITMYPHLDGVLSLDLTTVLILNQLANSERYGAVYLVNLFSNIKTPENLKHIKEPYDEHTDIHLMKAISESDTVILAYGAYAKRPVVIDRVEQVMEMLKPHKKKVKKLINPVTNEIMHPLNPKARQKWILKS</sequence>
<dbReference type="Pfam" id="PF07799">
    <property type="entry name" value="DUF1643"/>
    <property type="match status" value="1"/>
</dbReference>
<organism evidence="1">
    <name type="scientific">Staphylococcus aureus</name>
    <dbReference type="NCBI Taxonomy" id="1280"/>
    <lineage>
        <taxon>Bacteria</taxon>
        <taxon>Bacillati</taxon>
        <taxon>Bacillota</taxon>
        <taxon>Bacilli</taxon>
        <taxon>Bacillales</taxon>
        <taxon>Staphylococcaceae</taxon>
        <taxon>Staphylococcus</taxon>
    </lineage>
</organism>
<name>M1XIG8_STAAU</name>